<dbReference type="InterPro" id="IPR027815">
    <property type="entry name" value="CSC1/OSCA1-like_cyt"/>
</dbReference>
<accession>A0A7S1BVB9</accession>
<evidence type="ECO:0000313" key="11">
    <source>
        <dbReference type="EMBL" id="CAD8897893.1"/>
    </source>
</evidence>
<dbReference type="PANTHER" id="PTHR13018">
    <property type="entry name" value="PROBABLE MEMBRANE PROTEIN DUF221-RELATED"/>
    <property type="match status" value="1"/>
</dbReference>
<feature type="domain" description="CSC1/OSCA1-like 7TM region" evidence="8">
    <location>
        <begin position="852"/>
        <end position="990"/>
    </location>
</feature>
<name>A0A7S1BVB9_9STRA</name>
<feature type="transmembrane region" description="Helical" evidence="7">
    <location>
        <begin position="753"/>
        <end position="776"/>
    </location>
</feature>
<evidence type="ECO:0000256" key="6">
    <source>
        <dbReference type="ARBA" id="ARBA00023136"/>
    </source>
</evidence>
<feature type="transmembrane region" description="Helical" evidence="7">
    <location>
        <begin position="174"/>
        <end position="195"/>
    </location>
</feature>
<organism evidence="11">
    <name type="scientific">Corethron hystrix</name>
    <dbReference type="NCBI Taxonomy" id="216773"/>
    <lineage>
        <taxon>Eukaryota</taxon>
        <taxon>Sar</taxon>
        <taxon>Stramenopiles</taxon>
        <taxon>Ochrophyta</taxon>
        <taxon>Bacillariophyta</taxon>
        <taxon>Coscinodiscophyceae</taxon>
        <taxon>Corethrophycidae</taxon>
        <taxon>Corethrales</taxon>
        <taxon>Corethraceae</taxon>
        <taxon>Corethron</taxon>
    </lineage>
</organism>
<feature type="transmembrane region" description="Helical" evidence="7">
    <location>
        <begin position="428"/>
        <end position="448"/>
    </location>
</feature>
<evidence type="ECO:0000259" key="8">
    <source>
        <dbReference type="Pfam" id="PF02714"/>
    </source>
</evidence>
<feature type="transmembrane region" description="Helical" evidence="7">
    <location>
        <begin position="999"/>
        <end position="1018"/>
    </location>
</feature>
<protein>
    <recommendedName>
        <fullName evidence="12">CSC1/OSCA1-like cytosolic domain-containing protein</fullName>
    </recommendedName>
</protein>
<gene>
    <name evidence="11" type="ORF">CHYS00102_LOCUS25107</name>
</gene>
<evidence type="ECO:0000256" key="3">
    <source>
        <dbReference type="ARBA" id="ARBA00022448"/>
    </source>
</evidence>
<dbReference type="InterPro" id="IPR032880">
    <property type="entry name" value="CSC1/OSCA1-like_N"/>
</dbReference>
<reference evidence="11" key="1">
    <citation type="submission" date="2021-01" db="EMBL/GenBank/DDBJ databases">
        <authorList>
            <person name="Corre E."/>
            <person name="Pelletier E."/>
            <person name="Niang G."/>
            <person name="Scheremetjew M."/>
            <person name="Finn R."/>
            <person name="Kale V."/>
            <person name="Holt S."/>
            <person name="Cochrane G."/>
            <person name="Meng A."/>
            <person name="Brown T."/>
            <person name="Cohen L."/>
        </authorList>
    </citation>
    <scope>NUCLEOTIDE SEQUENCE</scope>
    <source>
        <strain evidence="11">308</strain>
    </source>
</reference>
<evidence type="ECO:0000256" key="1">
    <source>
        <dbReference type="ARBA" id="ARBA00004141"/>
    </source>
</evidence>
<dbReference type="GO" id="GO:0005227">
    <property type="term" value="F:calcium-activated cation channel activity"/>
    <property type="evidence" value="ECO:0007669"/>
    <property type="project" value="InterPro"/>
</dbReference>
<feature type="transmembrane region" description="Helical" evidence="7">
    <location>
        <begin position="722"/>
        <end position="747"/>
    </location>
</feature>
<proteinExistence type="inferred from homology"/>
<evidence type="ECO:0000259" key="10">
    <source>
        <dbReference type="Pfam" id="PF14703"/>
    </source>
</evidence>
<feature type="domain" description="CSC1/OSCA1-like N-terminal transmembrane" evidence="9">
    <location>
        <begin position="360"/>
        <end position="448"/>
    </location>
</feature>
<dbReference type="InterPro" id="IPR003864">
    <property type="entry name" value="CSC1/OSCA1-like_7TM"/>
</dbReference>
<dbReference type="Pfam" id="PF13967">
    <property type="entry name" value="RSN1_TM"/>
    <property type="match status" value="1"/>
</dbReference>
<keyword evidence="5 7" id="KW-1133">Transmembrane helix</keyword>
<comment type="similarity">
    <text evidence="2">Belongs to the CSC1 (TC 1.A.17) family.</text>
</comment>
<keyword evidence="3" id="KW-0813">Transport</keyword>
<dbReference type="EMBL" id="HBFR01034384">
    <property type="protein sequence ID" value="CAD8897893.1"/>
    <property type="molecule type" value="Transcribed_RNA"/>
</dbReference>
<sequence length="1075" mass="124512">MEEWGNPLPVGFVPFDGNNSVISNEIGTKIADGIKKNNGMFFENTNMSALSETNSTTLNETNLIITNKNIFATLNKTNGKILKGNYSKTFNKTNSSISNETIWNETTWNETIWNKTILKETVSNDSVSSITLSTPPVIPTSTIISSRDNFTSPSTSPIVNCNQQQIFFPAKHSWRHLLISTAFSGLISVTFLFIFEYFRAHKKYKAIFEIKRKDRTDQVHLPLNIRFGCWLKVHKHLIGDEYEDEYDDEFDDEHDDESEGHTETGNFINDETVIPCEGVGSKSNKGVDDVRRSTMDMAEVPKSSRFQLFWDSIGFSRRNIPSDESHQVENTSFDTQTVEVFNGLEKKPIRSIDGQFCNKKFARRVGLDAFVMVRYLNFGFNVAIFVTLISLLVLLPTYTTVTKNPPYEHSYSLQFFTMSNLPYGSWRLWIPCVCTIVVIMWVLAHLYYDWKIFIRHRIDYLRNGSILTRGEDTETYDFTHTCIVELVPKSHQSETILYHYFNNLYPGKIRRVSLLLNTQKLSDLISLRKKFIRQYEDTFAKKKYLSNNDGLYKLFHKKYIPGAQVDRRLLEINKKIKKLTRKINMDYDELMSIKNKSEERAKAILEQDDGKLEIVAKKEDTGIENFSLLVKAVADIVEVYQRGAIFITNIKNALTMKKLNTDAITNTAFIEFKDLKSKQIAIQCNLNVTLDSMKVSSAPKKEDLIWSNMRLHSKAIDNRRGVAEIIAMIYIGACFFAFGYMGFFVYQLKDFDIIKSIVVCIGAVLVDVYFLISNFLMLELGLCYVKEKTKSEIDRFVFRWNVFHRIIALISFNVGILQEDYRIYQNWFQASSTHLFPCLENFLQRIVFSINKTSAIFIMQYILLQIGVTLMRELAQCQKILKHFYHMHIIPYDSLSTRCVKILNTESSFIFCQSVPKFMLVFALSILYGITTPIVSLVCALYFCIAKRVYMHQALIIKVQKYDTGGILMYSASRYTFFTLYVVTFLLAIIFLMEGGRPQAAIIILFMYPIYLVQMFIYHHFVEPSKTLSIERSRKTDNICRYQKIDNCNESQSYENWSYYQPSLGIDRLDTKKML</sequence>
<dbReference type="Pfam" id="PF14703">
    <property type="entry name" value="PHM7_cyt"/>
    <property type="match status" value="1"/>
</dbReference>
<feature type="transmembrane region" description="Helical" evidence="7">
    <location>
        <begin position="975"/>
        <end position="993"/>
    </location>
</feature>
<feature type="transmembrane region" description="Helical" evidence="7">
    <location>
        <begin position="918"/>
        <end position="945"/>
    </location>
</feature>
<keyword evidence="4 7" id="KW-0812">Transmembrane</keyword>
<feature type="transmembrane region" description="Helical" evidence="7">
    <location>
        <begin position="797"/>
        <end position="817"/>
    </location>
</feature>
<evidence type="ECO:0000256" key="2">
    <source>
        <dbReference type="ARBA" id="ARBA00007779"/>
    </source>
</evidence>
<dbReference type="GO" id="GO:0005886">
    <property type="term" value="C:plasma membrane"/>
    <property type="evidence" value="ECO:0007669"/>
    <property type="project" value="TreeGrafter"/>
</dbReference>
<evidence type="ECO:0000256" key="4">
    <source>
        <dbReference type="ARBA" id="ARBA00022692"/>
    </source>
</evidence>
<dbReference type="InterPro" id="IPR045122">
    <property type="entry name" value="Csc1-like"/>
</dbReference>
<feature type="transmembrane region" description="Helical" evidence="7">
    <location>
        <begin position="378"/>
        <end position="398"/>
    </location>
</feature>
<evidence type="ECO:0000256" key="5">
    <source>
        <dbReference type="ARBA" id="ARBA00022989"/>
    </source>
</evidence>
<keyword evidence="6 7" id="KW-0472">Membrane</keyword>
<feature type="domain" description="CSC1/OSCA1-like cytosolic" evidence="10">
    <location>
        <begin position="481"/>
        <end position="708"/>
    </location>
</feature>
<dbReference type="AlphaFoldDB" id="A0A7S1BVB9"/>
<dbReference type="Pfam" id="PF02714">
    <property type="entry name" value="RSN1_7TM"/>
    <property type="match status" value="1"/>
</dbReference>
<dbReference type="PANTHER" id="PTHR13018:SF5">
    <property type="entry name" value="RE44586P"/>
    <property type="match status" value="1"/>
</dbReference>
<evidence type="ECO:0000256" key="7">
    <source>
        <dbReference type="SAM" id="Phobius"/>
    </source>
</evidence>
<evidence type="ECO:0000259" key="9">
    <source>
        <dbReference type="Pfam" id="PF13967"/>
    </source>
</evidence>
<comment type="subcellular location">
    <subcellularLocation>
        <location evidence="1">Membrane</location>
        <topology evidence="1">Multi-pass membrane protein</topology>
    </subcellularLocation>
</comment>
<evidence type="ECO:0008006" key="12">
    <source>
        <dbReference type="Google" id="ProtNLM"/>
    </source>
</evidence>